<dbReference type="Proteomes" id="UP001203423">
    <property type="component" value="Unassembled WGS sequence"/>
</dbReference>
<protein>
    <submittedName>
        <fullName evidence="3">Class I ribonucleotide reductase maintenance protein YfaE</fullName>
    </submittedName>
</protein>
<accession>A0ABT0LEG2</accession>
<dbReference type="InterPro" id="IPR001041">
    <property type="entry name" value="2Fe-2S_ferredoxin-type"/>
</dbReference>
<keyword evidence="1" id="KW-0830">Ubiquinone</keyword>
<dbReference type="Pfam" id="PF00111">
    <property type="entry name" value="Fer2"/>
    <property type="match status" value="1"/>
</dbReference>
<proteinExistence type="predicted"/>
<name>A0ABT0LEG2_9GAMM</name>
<dbReference type="InterPro" id="IPR036010">
    <property type="entry name" value="2Fe-2S_ferredoxin-like_sf"/>
</dbReference>
<keyword evidence="4" id="KW-1185">Reference proteome</keyword>
<organism evidence="3 4">
    <name type="scientific">Shewanella surugensis</name>
    <dbReference type="NCBI Taxonomy" id="212020"/>
    <lineage>
        <taxon>Bacteria</taxon>
        <taxon>Pseudomonadati</taxon>
        <taxon>Pseudomonadota</taxon>
        <taxon>Gammaproteobacteria</taxon>
        <taxon>Alteromonadales</taxon>
        <taxon>Shewanellaceae</taxon>
        <taxon>Shewanella</taxon>
    </lineage>
</organism>
<reference evidence="3 4" key="1">
    <citation type="submission" date="2022-01" db="EMBL/GenBank/DDBJ databases">
        <title>Whole genome-based taxonomy of the Shewanellaceae.</title>
        <authorList>
            <person name="Martin-Rodriguez A.J."/>
        </authorList>
    </citation>
    <scope>NUCLEOTIDE SEQUENCE [LARGE SCALE GENOMIC DNA]</scope>
    <source>
        <strain evidence="3 4">DSM 17177</strain>
    </source>
</reference>
<dbReference type="EMBL" id="JAKIKS010000058">
    <property type="protein sequence ID" value="MCL1125725.1"/>
    <property type="molecule type" value="Genomic_DNA"/>
</dbReference>
<dbReference type="SUPFAM" id="SSF54292">
    <property type="entry name" value="2Fe-2S ferredoxin-like"/>
    <property type="match status" value="1"/>
</dbReference>
<evidence type="ECO:0000313" key="3">
    <source>
        <dbReference type="EMBL" id="MCL1125725.1"/>
    </source>
</evidence>
<dbReference type="CDD" id="cd00207">
    <property type="entry name" value="fer2"/>
    <property type="match status" value="1"/>
</dbReference>
<feature type="domain" description="2Fe-2S ferredoxin-type" evidence="2">
    <location>
        <begin position="37"/>
        <end position="92"/>
    </location>
</feature>
<evidence type="ECO:0000259" key="2">
    <source>
        <dbReference type="Pfam" id="PF00111"/>
    </source>
</evidence>
<dbReference type="PROSITE" id="PS00197">
    <property type="entry name" value="2FE2S_FER_1"/>
    <property type="match status" value="1"/>
</dbReference>
<dbReference type="NCBIfam" id="NF007985">
    <property type="entry name" value="PRK10713.1"/>
    <property type="match status" value="1"/>
</dbReference>
<dbReference type="InterPro" id="IPR006058">
    <property type="entry name" value="2Fe2S_fd_BS"/>
</dbReference>
<gene>
    <name evidence="3" type="primary">yfaE</name>
    <name evidence="3" type="ORF">L2764_14895</name>
</gene>
<evidence type="ECO:0000256" key="1">
    <source>
        <dbReference type="ARBA" id="ARBA00023075"/>
    </source>
</evidence>
<dbReference type="Gene3D" id="3.10.20.30">
    <property type="match status" value="1"/>
</dbReference>
<sequence>MNPNFLTLTYKRRYQKAAIISLQGQPTLLYAHQAFNNLLEALEQKKIKVFSECRNGFCGACKTKVNSGEVFYINEPLAHLEPGECLPCCCAPDGDLDLDLPATTYQGITQNCTDLSEE</sequence>
<comment type="caution">
    <text evidence="3">The sequence shown here is derived from an EMBL/GenBank/DDBJ whole genome shotgun (WGS) entry which is preliminary data.</text>
</comment>
<evidence type="ECO:0000313" key="4">
    <source>
        <dbReference type="Proteomes" id="UP001203423"/>
    </source>
</evidence>
<dbReference type="InterPro" id="IPR012675">
    <property type="entry name" value="Beta-grasp_dom_sf"/>
</dbReference>